<feature type="domain" description="BPL/LPL catalytic" evidence="1">
    <location>
        <begin position="2"/>
        <end position="59"/>
    </location>
</feature>
<dbReference type="InterPro" id="IPR004143">
    <property type="entry name" value="BPL_LPL_catalytic"/>
</dbReference>
<dbReference type="Pfam" id="PF03099">
    <property type="entry name" value="BPL_LplA_LipB"/>
    <property type="match status" value="1"/>
</dbReference>
<accession>A0ABY5IAE9</accession>
<evidence type="ECO:0000259" key="1">
    <source>
        <dbReference type="Pfam" id="PF03099"/>
    </source>
</evidence>
<dbReference type="Gene3D" id="3.30.930.10">
    <property type="entry name" value="Bira Bifunctional Protein, Domain 2"/>
    <property type="match status" value="1"/>
</dbReference>
<dbReference type="SUPFAM" id="SSF55681">
    <property type="entry name" value="Class II aaRS and biotin synthetases"/>
    <property type="match status" value="1"/>
</dbReference>
<evidence type="ECO:0000313" key="2">
    <source>
        <dbReference type="EMBL" id="UTY40907.1"/>
    </source>
</evidence>
<dbReference type="EMBL" id="CP101620">
    <property type="protein sequence ID" value="UTY40907.1"/>
    <property type="molecule type" value="Genomic_DNA"/>
</dbReference>
<sequence length="71" mass="7805">MVLAENQTKGKGRNGKSFHSPKQKGIYVSFVLKPQLTIFDSLKVTACLAVSLVKAIEKIILFILKSNGLMI</sequence>
<name>A0ABY5IAE9_9FIRM</name>
<organism evidence="2 3">
    <name type="scientific">Allocoprobacillus halotolerans</name>
    <dbReference type="NCBI Taxonomy" id="2944914"/>
    <lineage>
        <taxon>Bacteria</taxon>
        <taxon>Bacillati</taxon>
        <taxon>Bacillota</taxon>
        <taxon>Erysipelotrichia</taxon>
        <taxon>Erysipelotrichales</taxon>
        <taxon>Erysipelotrichaceae</taxon>
        <taxon>Allocoprobacillus</taxon>
    </lineage>
</organism>
<evidence type="ECO:0000313" key="3">
    <source>
        <dbReference type="Proteomes" id="UP001060112"/>
    </source>
</evidence>
<protein>
    <recommendedName>
        <fullName evidence="1">BPL/LPL catalytic domain-containing protein</fullName>
    </recommendedName>
</protein>
<reference evidence="2" key="1">
    <citation type="submission" date="2022-07" db="EMBL/GenBank/DDBJ databases">
        <title>Faecal culturing of patients with breast cancer.</title>
        <authorList>
            <person name="Teng N.M.Y."/>
            <person name="Kiu R."/>
            <person name="Evans R."/>
            <person name="Baker D.J."/>
            <person name="Zenner C."/>
            <person name="Robinson S.D."/>
            <person name="Hall L.J."/>
        </authorList>
    </citation>
    <scope>NUCLEOTIDE SEQUENCE</scope>
    <source>
        <strain evidence="2">LH1062</strain>
    </source>
</reference>
<dbReference type="InterPro" id="IPR045864">
    <property type="entry name" value="aa-tRNA-synth_II/BPL/LPL"/>
</dbReference>
<keyword evidence="3" id="KW-1185">Reference proteome</keyword>
<dbReference type="RefSeq" id="WP_290142389.1">
    <property type="nucleotide sequence ID" value="NZ_CP101620.1"/>
</dbReference>
<dbReference type="Proteomes" id="UP001060112">
    <property type="component" value="Chromosome"/>
</dbReference>
<proteinExistence type="predicted"/>
<gene>
    <name evidence="2" type="ORF">NMU03_17015</name>
</gene>